<evidence type="ECO:0000313" key="1">
    <source>
        <dbReference type="EMBL" id="MBJ2135798.1"/>
    </source>
</evidence>
<proteinExistence type="predicted"/>
<dbReference type="RefSeq" id="WP_198823875.1">
    <property type="nucleotide sequence ID" value="NZ_JAEILT010000005.1"/>
</dbReference>
<sequence>MTKFNKETNPDLNKVLSEFGLCAKLDLITSNTGGQEQVFTFDTHQFYSNLHDYSNVDMPDANR</sequence>
<reference evidence="1 2" key="1">
    <citation type="submission" date="2020-12" db="EMBL/GenBank/DDBJ databases">
        <title>Draft genome sequences of nine environmental bacterial isolates colonizing plastic.</title>
        <authorList>
            <person name="Borre I."/>
            <person name="Sonnenschein E.C."/>
        </authorList>
    </citation>
    <scope>NUCLEOTIDE SEQUENCE [LARGE SCALE GENOMIC DNA]</scope>
    <source>
        <strain evidence="1 2">IB30</strain>
    </source>
</reference>
<comment type="caution">
    <text evidence="1">The sequence shown here is derived from an EMBL/GenBank/DDBJ whole genome shotgun (WGS) entry which is preliminary data.</text>
</comment>
<dbReference type="Proteomes" id="UP000649232">
    <property type="component" value="Unassembled WGS sequence"/>
</dbReference>
<accession>A0ABS0WBJ7</accession>
<protein>
    <submittedName>
        <fullName evidence="1">Uncharacterized protein</fullName>
    </submittedName>
</protein>
<gene>
    <name evidence="1" type="ORF">JEU11_04960</name>
</gene>
<name>A0ABS0WBJ7_9ALTE</name>
<organism evidence="1 2">
    <name type="scientific">Paraglaciecola chathamensis</name>
    <dbReference type="NCBI Taxonomy" id="368405"/>
    <lineage>
        <taxon>Bacteria</taxon>
        <taxon>Pseudomonadati</taxon>
        <taxon>Pseudomonadota</taxon>
        <taxon>Gammaproteobacteria</taxon>
        <taxon>Alteromonadales</taxon>
        <taxon>Alteromonadaceae</taxon>
        <taxon>Paraglaciecola</taxon>
    </lineage>
</organism>
<dbReference type="EMBL" id="JAEILT010000005">
    <property type="protein sequence ID" value="MBJ2135798.1"/>
    <property type="molecule type" value="Genomic_DNA"/>
</dbReference>
<evidence type="ECO:0000313" key="2">
    <source>
        <dbReference type="Proteomes" id="UP000649232"/>
    </source>
</evidence>